<evidence type="ECO:0000313" key="4">
    <source>
        <dbReference type="Proteomes" id="UP000241595"/>
    </source>
</evidence>
<evidence type="ECO:0000256" key="1">
    <source>
        <dbReference type="ARBA" id="ARBA00022603"/>
    </source>
</evidence>
<dbReference type="AlphaFoldDB" id="A0A2U3NA06"/>
<dbReference type="GO" id="GO:0008757">
    <property type="term" value="F:S-adenosylmethionine-dependent methyltransferase activity"/>
    <property type="evidence" value="ECO:0007669"/>
    <property type="project" value="InterPro"/>
</dbReference>
<name>A0A2U3NA06_9MYCO</name>
<feature type="non-terminal residue" evidence="3">
    <location>
        <position position="1"/>
    </location>
</feature>
<dbReference type="InterPro" id="IPR029063">
    <property type="entry name" value="SAM-dependent_MTases_sf"/>
</dbReference>
<dbReference type="STRING" id="1841859.GCA_900157385_01802"/>
<keyword evidence="1 3" id="KW-0489">Methyltransferase</keyword>
<dbReference type="CDD" id="cd02440">
    <property type="entry name" value="AdoMet_MTases"/>
    <property type="match status" value="1"/>
</dbReference>
<dbReference type="InterPro" id="IPR050508">
    <property type="entry name" value="Methyltransf_Superfamily"/>
</dbReference>
<dbReference type="SUPFAM" id="SSF53335">
    <property type="entry name" value="S-adenosyl-L-methionine-dependent methyltransferases"/>
    <property type="match status" value="1"/>
</dbReference>
<organism evidence="3 4">
    <name type="scientific">Mycobacterium terramassiliense</name>
    <dbReference type="NCBI Taxonomy" id="1841859"/>
    <lineage>
        <taxon>Bacteria</taxon>
        <taxon>Bacillati</taxon>
        <taxon>Actinomycetota</taxon>
        <taxon>Actinomycetes</taxon>
        <taxon>Mycobacteriales</taxon>
        <taxon>Mycobacteriaceae</taxon>
        <taxon>Mycobacterium</taxon>
    </lineage>
</organism>
<sequence length="215" mass="23345">LRAAPGRTAWHTERVPPHRDLAAFDDRAPEYDHGWRGRLHHEISDRTADLAAAAVASPGSVLDVGCGTGHLLRTLARRFPGAQRLCGIDAAPQMIATASAFGGDDRLGFAVGVAERLGFPDGTFDLVVSTTSFDHWTDQRAGLVECARVLRPGGHLVLVDQFSWWLLPTIATTRRGKARTRGRATVLLRQAGFASPRWHRLYAVIINAVTATKPA</sequence>
<dbReference type="PANTHER" id="PTHR42912">
    <property type="entry name" value="METHYLTRANSFERASE"/>
    <property type="match status" value="1"/>
</dbReference>
<keyword evidence="1 3" id="KW-0808">Transferase</keyword>
<dbReference type="InterPro" id="IPR013216">
    <property type="entry name" value="Methyltransf_11"/>
</dbReference>
<keyword evidence="4" id="KW-1185">Reference proteome</keyword>
<dbReference type="Gene3D" id="3.40.50.150">
    <property type="entry name" value="Vaccinia Virus protein VP39"/>
    <property type="match status" value="1"/>
</dbReference>
<protein>
    <submittedName>
        <fullName evidence="3">Ubiquinone/menaquinone biosynthesis C-methylase UbiE</fullName>
    </submittedName>
</protein>
<dbReference type="PANTHER" id="PTHR42912:SF45">
    <property type="entry name" value="23S RRNA (GUANINE(745)-N(1))-METHYLTRANSFERASE"/>
    <property type="match status" value="1"/>
</dbReference>
<feature type="domain" description="Methyltransferase type 11" evidence="2">
    <location>
        <begin position="62"/>
        <end position="158"/>
    </location>
</feature>
<accession>A0A2U3NA06</accession>
<dbReference type="EMBL" id="FTRV01000011">
    <property type="protein sequence ID" value="SPM28320.1"/>
    <property type="molecule type" value="Genomic_DNA"/>
</dbReference>
<evidence type="ECO:0000313" key="3">
    <source>
        <dbReference type="EMBL" id="SPM28320.1"/>
    </source>
</evidence>
<evidence type="ECO:0000259" key="2">
    <source>
        <dbReference type="Pfam" id="PF08241"/>
    </source>
</evidence>
<keyword evidence="3" id="KW-0830">Ubiquinone</keyword>
<proteinExistence type="predicted"/>
<dbReference type="Pfam" id="PF08241">
    <property type="entry name" value="Methyltransf_11"/>
    <property type="match status" value="1"/>
</dbReference>
<reference evidence="3 4" key="1">
    <citation type="submission" date="2017-01" db="EMBL/GenBank/DDBJ databases">
        <authorList>
            <consortium name="Urmite Genomes"/>
        </authorList>
    </citation>
    <scope>NUCLEOTIDE SEQUENCE [LARGE SCALE GENOMIC DNA]</scope>
    <source>
        <strain evidence="3 4">AB308</strain>
    </source>
</reference>
<dbReference type="Proteomes" id="UP000241595">
    <property type="component" value="Unassembled WGS sequence"/>
</dbReference>
<gene>
    <name evidence="3" type="ORF">MTAB308_1806</name>
</gene>
<dbReference type="GO" id="GO:0032259">
    <property type="term" value="P:methylation"/>
    <property type="evidence" value="ECO:0007669"/>
    <property type="project" value="UniProtKB-KW"/>
</dbReference>